<comment type="caution">
    <text evidence="2">The sequence shown here is derived from an EMBL/GenBank/DDBJ whole genome shotgun (WGS) entry which is preliminary data.</text>
</comment>
<keyword evidence="1" id="KW-1133">Transmembrane helix</keyword>
<evidence type="ECO:0000256" key="1">
    <source>
        <dbReference type="SAM" id="Phobius"/>
    </source>
</evidence>
<reference evidence="2 3" key="1">
    <citation type="submission" date="2017-07" db="EMBL/GenBank/DDBJ databases">
        <title>Leptospira spp. isolated from tropical soils.</title>
        <authorList>
            <person name="Thibeaux R."/>
            <person name="Iraola G."/>
            <person name="Ferres I."/>
            <person name="Bierque E."/>
            <person name="Girault D."/>
            <person name="Soupe-Gilbert M.-E."/>
            <person name="Picardeau M."/>
            <person name="Goarant C."/>
        </authorList>
    </citation>
    <scope>NUCLEOTIDE SEQUENCE [LARGE SCALE GENOMIC DNA]</scope>
    <source>
        <strain evidence="2 3">FH2-B-D1</strain>
    </source>
</reference>
<dbReference type="Proteomes" id="UP000232149">
    <property type="component" value="Unassembled WGS sequence"/>
</dbReference>
<evidence type="ECO:0000313" key="3">
    <source>
        <dbReference type="Proteomes" id="UP000232149"/>
    </source>
</evidence>
<protein>
    <submittedName>
        <fullName evidence="2">Uncharacterized protein</fullName>
    </submittedName>
</protein>
<evidence type="ECO:0000313" key="2">
    <source>
        <dbReference type="EMBL" id="PJZ63032.1"/>
    </source>
</evidence>
<keyword evidence="1" id="KW-0812">Transmembrane</keyword>
<organism evidence="2 3">
    <name type="scientific">Leptospira adleri</name>
    <dbReference type="NCBI Taxonomy" id="2023186"/>
    <lineage>
        <taxon>Bacteria</taxon>
        <taxon>Pseudomonadati</taxon>
        <taxon>Spirochaetota</taxon>
        <taxon>Spirochaetia</taxon>
        <taxon>Leptospirales</taxon>
        <taxon>Leptospiraceae</taxon>
        <taxon>Leptospira</taxon>
    </lineage>
</organism>
<dbReference type="EMBL" id="NPDU01000009">
    <property type="protein sequence ID" value="PJZ63032.1"/>
    <property type="molecule type" value="Genomic_DNA"/>
</dbReference>
<feature type="transmembrane region" description="Helical" evidence="1">
    <location>
        <begin position="12"/>
        <end position="29"/>
    </location>
</feature>
<accession>A0ABX4P1U6</accession>
<proteinExistence type="predicted"/>
<keyword evidence="1" id="KW-0472">Membrane</keyword>
<name>A0ABX4P1U6_9LEPT</name>
<keyword evidence="3" id="KW-1185">Reference proteome</keyword>
<gene>
    <name evidence="2" type="ORF">CH376_05030</name>
</gene>
<sequence>MSLFSNLSLRRSISIKHFFLVLIVGFVLIQNYKDLRSALNFAETVRGLEINLPQKIYNKIQGKFLSEKFDCSKKTLILFDPAEYPETSVNIPSLSKFALFPCDCLAYSSKEKNFNPPPSSQVIRL</sequence>